<keyword evidence="2" id="KW-1185">Reference proteome</keyword>
<dbReference type="Proteomes" id="UP000027987">
    <property type="component" value="Chromosome"/>
</dbReference>
<gene>
    <name evidence="1" type="ORF">HY57_17420</name>
</gene>
<dbReference type="InterPro" id="IPR053191">
    <property type="entry name" value="DcsG_Biosynth_Enzyme"/>
</dbReference>
<dbReference type="Gene3D" id="3.40.50.20">
    <property type="match status" value="1"/>
</dbReference>
<organism evidence="1 2">
    <name type="scientific">Dyella japonica A8</name>
    <dbReference type="NCBI Taxonomy" id="1217721"/>
    <lineage>
        <taxon>Bacteria</taxon>
        <taxon>Pseudomonadati</taxon>
        <taxon>Pseudomonadota</taxon>
        <taxon>Gammaproteobacteria</taxon>
        <taxon>Lysobacterales</taxon>
        <taxon>Rhodanobacteraceae</taxon>
        <taxon>Dyella</taxon>
    </lineage>
</organism>
<dbReference type="SUPFAM" id="SSF56059">
    <property type="entry name" value="Glutathione synthetase ATP-binding domain-like"/>
    <property type="match status" value="1"/>
</dbReference>
<dbReference type="Gene3D" id="3.30.1490.20">
    <property type="entry name" value="ATP-grasp fold, A domain"/>
    <property type="match status" value="1"/>
</dbReference>
<dbReference type="Gene3D" id="3.30.470.20">
    <property type="entry name" value="ATP-grasp fold, B domain"/>
    <property type="match status" value="1"/>
</dbReference>
<dbReference type="PATRIC" id="fig|1217721.7.peg.3576"/>
<dbReference type="PANTHER" id="PTHR39217">
    <property type="match status" value="1"/>
</dbReference>
<accession>A0A075K3X9</accession>
<dbReference type="PANTHER" id="PTHR39217:SF1">
    <property type="entry name" value="GLUTATHIONE SYNTHETASE"/>
    <property type="match status" value="1"/>
</dbReference>
<proteinExistence type="predicted"/>
<name>A0A075K3X9_9GAMM</name>
<evidence type="ECO:0000313" key="1">
    <source>
        <dbReference type="EMBL" id="AIF48894.1"/>
    </source>
</evidence>
<dbReference type="AlphaFoldDB" id="A0A075K3X9"/>
<sequence length="290" mass="32053">MPHPVTHRLAIATSSMIPDIHPDDAHLATSLQRLGIETVACVWNDPRVDWTRYDAVLMRSTWDYFKHYAAFSAWLEKLPVPTINHKALLRWNSDKRYLPELAAQGIDIIPTSIVSGTHLRQRLAGMSGQEIVVKPTISGTAWHTARGKVGDAAFDQAIAQLPMAFEYLVQPFVPEVVSDGELSLLFFDGEFSHAVIKRPAAGDYRVQSEFGGTAQRVDPDAALIASAKRALTAVAALGHANVAYARVDGVMSQGQFLLMELEMIEPFLHLSDRPEAAERFAGNLRKRLTT</sequence>
<dbReference type="KEGG" id="dja:HY57_17420"/>
<evidence type="ECO:0008006" key="3">
    <source>
        <dbReference type="Google" id="ProtNLM"/>
    </source>
</evidence>
<dbReference type="OrthoDB" id="3373978at2"/>
<dbReference type="HOGENOM" id="CLU_070819_0_0_6"/>
<dbReference type="InterPro" id="IPR013815">
    <property type="entry name" value="ATP_grasp_subdomain_1"/>
</dbReference>
<dbReference type="GO" id="GO:0003824">
    <property type="term" value="F:catalytic activity"/>
    <property type="evidence" value="ECO:0007669"/>
    <property type="project" value="UniProtKB-ARBA"/>
</dbReference>
<dbReference type="RefSeq" id="WP_038579996.1">
    <property type="nucleotide sequence ID" value="NZ_ALOY01000179.1"/>
</dbReference>
<protein>
    <recommendedName>
        <fullName evidence="3">ATP-grasp domain-containing protein</fullName>
    </recommendedName>
</protein>
<reference evidence="1 2" key="1">
    <citation type="submission" date="2014-07" db="EMBL/GenBank/DDBJ databases">
        <title>Complete Genome Sequence of Dyella japonica Strain A8 Isolated from Malaysian Tropical Soil.</title>
        <authorList>
            <person name="Hui R.K.H."/>
            <person name="Chen J.-W."/>
            <person name="Chan K.-G."/>
            <person name="Leung F.C.C."/>
        </authorList>
    </citation>
    <scope>NUCLEOTIDE SEQUENCE [LARGE SCALE GENOMIC DNA]</scope>
    <source>
        <strain evidence="1 2">A8</strain>
    </source>
</reference>
<dbReference type="GO" id="GO:0005524">
    <property type="term" value="F:ATP binding"/>
    <property type="evidence" value="ECO:0007669"/>
    <property type="project" value="InterPro"/>
</dbReference>
<dbReference type="EMBL" id="CP008884">
    <property type="protein sequence ID" value="AIF48894.1"/>
    <property type="molecule type" value="Genomic_DNA"/>
</dbReference>
<evidence type="ECO:0000313" key="2">
    <source>
        <dbReference type="Proteomes" id="UP000027987"/>
    </source>
</evidence>